<evidence type="ECO:0008006" key="4">
    <source>
        <dbReference type="Google" id="ProtNLM"/>
    </source>
</evidence>
<keyword evidence="3" id="KW-1185">Reference proteome</keyword>
<dbReference type="Proteomes" id="UP000536179">
    <property type="component" value="Unassembled WGS sequence"/>
</dbReference>
<comment type="caution">
    <text evidence="2">The sequence shown here is derived from an EMBL/GenBank/DDBJ whole genome shotgun (WGS) entry which is preliminary data.</text>
</comment>
<sequence>MTKRIFPLLCLLCCLVGFTACDSPQGGLVTDQGTMTFEELQEMQAKGLARQAEDAGEKVKEEEVDSGL</sequence>
<dbReference type="AlphaFoldDB" id="A0A7W5E152"/>
<gene>
    <name evidence="2" type="ORF">FHS27_004058</name>
</gene>
<dbReference type="EMBL" id="JACHXU010000014">
    <property type="protein sequence ID" value="MBB3208231.1"/>
    <property type="molecule type" value="Genomic_DNA"/>
</dbReference>
<protein>
    <recommendedName>
        <fullName evidence="4">Secreted protein</fullName>
    </recommendedName>
</protein>
<evidence type="ECO:0000313" key="2">
    <source>
        <dbReference type="EMBL" id="MBB3208231.1"/>
    </source>
</evidence>
<feature type="signal peptide" evidence="1">
    <location>
        <begin position="1"/>
        <end position="19"/>
    </location>
</feature>
<proteinExistence type="predicted"/>
<organism evidence="2 3">
    <name type="scientific">Aporhodopirellula rubra</name>
    <dbReference type="NCBI Taxonomy" id="980271"/>
    <lineage>
        <taxon>Bacteria</taxon>
        <taxon>Pseudomonadati</taxon>
        <taxon>Planctomycetota</taxon>
        <taxon>Planctomycetia</taxon>
        <taxon>Pirellulales</taxon>
        <taxon>Pirellulaceae</taxon>
        <taxon>Aporhodopirellula</taxon>
    </lineage>
</organism>
<dbReference type="RefSeq" id="WP_184306453.1">
    <property type="nucleotide sequence ID" value="NZ_JACHXU010000014.1"/>
</dbReference>
<reference evidence="2 3" key="1">
    <citation type="submission" date="2020-08" db="EMBL/GenBank/DDBJ databases">
        <title>Genomic Encyclopedia of Type Strains, Phase III (KMG-III): the genomes of soil and plant-associated and newly described type strains.</title>
        <authorList>
            <person name="Whitman W."/>
        </authorList>
    </citation>
    <scope>NUCLEOTIDE SEQUENCE [LARGE SCALE GENOMIC DNA]</scope>
    <source>
        <strain evidence="2 3">CECT 8075</strain>
    </source>
</reference>
<evidence type="ECO:0000256" key="1">
    <source>
        <dbReference type="SAM" id="SignalP"/>
    </source>
</evidence>
<name>A0A7W5E152_9BACT</name>
<feature type="chain" id="PRO_5030507836" description="Secreted protein" evidence="1">
    <location>
        <begin position="20"/>
        <end position="68"/>
    </location>
</feature>
<keyword evidence="1" id="KW-0732">Signal</keyword>
<accession>A0A7W5E152</accession>
<evidence type="ECO:0000313" key="3">
    <source>
        <dbReference type="Proteomes" id="UP000536179"/>
    </source>
</evidence>
<dbReference type="PROSITE" id="PS51257">
    <property type="entry name" value="PROKAR_LIPOPROTEIN"/>
    <property type="match status" value="1"/>
</dbReference>